<evidence type="ECO:0000256" key="1">
    <source>
        <dbReference type="ARBA" id="ARBA00004141"/>
    </source>
</evidence>
<dbReference type="GO" id="GO:0005886">
    <property type="term" value="C:plasma membrane"/>
    <property type="evidence" value="ECO:0007669"/>
    <property type="project" value="UniProtKB-ARBA"/>
</dbReference>
<dbReference type="FunFam" id="1.20.1250.20:FF:000172">
    <property type="entry name" value="MFS multidrug resistance transporter"/>
    <property type="match status" value="1"/>
</dbReference>
<feature type="transmembrane region" description="Helical" evidence="8">
    <location>
        <begin position="282"/>
        <end position="301"/>
    </location>
</feature>
<sequence>MAEPKTECRNAGSGAGAASVSAPVPSPDPGPGPGPGPEPLTLPLGEVAPAEVYSIFTRKEKWFIVGMVAVAGFYRHVPTSPFFLRINHHPFRRTPIIATFEPVTDDKRSSPLPANIYLPAIPKLSEAFGHSVEGLNLTVTAFLAMQGISPMLWGPLSDRYGRRPVFLVCLIVLIGACVGIAVMPTNAFWLLIVLRCLQAAGCASTIALGAGVIGDISTPEERGGFFGMFNLGPMISPCIAPAIGGVLSDQLGWRSIFWFLVIMAVCCLLFIILFLPETLRNLVGNGSVSLGGVYVPLLPVVGRSRRKNRPAARSKAGVRPSINPFVILVYPDVAITLTFTGIVYAVNNTVVTTIASSFARVYPWLSETALGLCYLPTGLGMIVGSTLTGKILDWDYARIKKRVEASDGGAGPFPKEYARMRIMPILLVLFSGAVIAWGFCVDNGVHIAVPLVIQVVLGYTSISILNSTMTLMIDILQTRSSSATACTNLVRCLLAALLVGLIDRMTSALRISWTYVLLGGVCALLLPLMYIEIKVGPKWRMKRDLKSLDD</sequence>
<comment type="caution">
    <text evidence="10">The sequence shown here is derived from an EMBL/GenBank/DDBJ whole genome shotgun (WGS) entry which is preliminary data.</text>
</comment>
<dbReference type="Gene3D" id="1.20.1720.10">
    <property type="entry name" value="Multidrug resistance protein D"/>
    <property type="match status" value="1"/>
</dbReference>
<dbReference type="STRING" id="1306861.A0A4U6X211"/>
<feature type="transmembrane region" description="Helical" evidence="8">
    <location>
        <begin position="256"/>
        <end position="276"/>
    </location>
</feature>
<dbReference type="AlphaFoldDB" id="A0A4U6X211"/>
<feature type="transmembrane region" description="Helical" evidence="8">
    <location>
        <begin position="225"/>
        <end position="244"/>
    </location>
</feature>
<dbReference type="Proteomes" id="UP000310108">
    <property type="component" value="Unassembled WGS sequence"/>
</dbReference>
<dbReference type="SUPFAM" id="SSF103473">
    <property type="entry name" value="MFS general substrate transporter"/>
    <property type="match status" value="1"/>
</dbReference>
<keyword evidence="6" id="KW-0325">Glycoprotein</keyword>
<keyword evidence="5 8" id="KW-0472">Membrane</keyword>
<feature type="transmembrane region" description="Helical" evidence="8">
    <location>
        <begin position="485"/>
        <end position="502"/>
    </location>
</feature>
<evidence type="ECO:0000256" key="7">
    <source>
        <dbReference type="SAM" id="MobiDB-lite"/>
    </source>
</evidence>
<dbReference type="EMBL" id="PJEX01000665">
    <property type="protein sequence ID" value="TKW48933.1"/>
    <property type="molecule type" value="Genomic_DNA"/>
</dbReference>
<dbReference type="GO" id="GO:0140115">
    <property type="term" value="P:export across plasma membrane"/>
    <property type="evidence" value="ECO:0007669"/>
    <property type="project" value="UniProtKB-ARBA"/>
</dbReference>
<comment type="subcellular location">
    <subcellularLocation>
        <location evidence="1">Membrane</location>
        <topology evidence="1">Multi-pass membrane protein</topology>
    </subcellularLocation>
</comment>
<feature type="transmembrane region" description="Helical" evidence="8">
    <location>
        <begin position="451"/>
        <end position="473"/>
    </location>
</feature>
<accession>A0A4U6X211</accession>
<dbReference type="FunFam" id="1.20.1720.10:FF:000009">
    <property type="entry name" value="MFS multidrug transporter"/>
    <property type="match status" value="1"/>
</dbReference>
<feature type="region of interest" description="Disordered" evidence="7">
    <location>
        <begin position="1"/>
        <end position="42"/>
    </location>
</feature>
<dbReference type="GO" id="GO:0015137">
    <property type="term" value="F:citrate transmembrane transporter activity"/>
    <property type="evidence" value="ECO:0007669"/>
    <property type="project" value="UniProtKB-ARBA"/>
</dbReference>
<organism evidence="10 11">
    <name type="scientific">Colletotrichum tanaceti</name>
    <dbReference type="NCBI Taxonomy" id="1306861"/>
    <lineage>
        <taxon>Eukaryota</taxon>
        <taxon>Fungi</taxon>
        <taxon>Dikarya</taxon>
        <taxon>Ascomycota</taxon>
        <taxon>Pezizomycotina</taxon>
        <taxon>Sordariomycetes</taxon>
        <taxon>Hypocreomycetidae</taxon>
        <taxon>Glomerellales</taxon>
        <taxon>Glomerellaceae</taxon>
        <taxon>Colletotrichum</taxon>
        <taxon>Colletotrichum destructivum species complex</taxon>
    </lineage>
</organism>
<evidence type="ECO:0000313" key="11">
    <source>
        <dbReference type="Proteomes" id="UP000310108"/>
    </source>
</evidence>
<evidence type="ECO:0000256" key="8">
    <source>
        <dbReference type="SAM" id="Phobius"/>
    </source>
</evidence>
<reference evidence="10 11" key="1">
    <citation type="journal article" date="2019" name="PLoS ONE">
        <title>Comparative genome analysis indicates high evolutionary potential of pathogenicity genes in Colletotrichum tanaceti.</title>
        <authorList>
            <person name="Lelwala R.V."/>
            <person name="Korhonen P.K."/>
            <person name="Young N.D."/>
            <person name="Scott J.B."/>
            <person name="Ades P.A."/>
            <person name="Gasser R.B."/>
            <person name="Taylor P.W.J."/>
        </authorList>
    </citation>
    <scope>NUCLEOTIDE SEQUENCE [LARGE SCALE GENOMIC DNA]</scope>
    <source>
        <strain evidence="10">BRIP57314</strain>
    </source>
</reference>
<dbReference type="PANTHER" id="PTHR23502:SF51">
    <property type="entry name" value="QUINIDINE RESISTANCE PROTEIN 1-RELATED"/>
    <property type="match status" value="1"/>
</dbReference>
<evidence type="ECO:0000256" key="5">
    <source>
        <dbReference type="ARBA" id="ARBA00023136"/>
    </source>
</evidence>
<feature type="compositionally biased region" description="Pro residues" evidence="7">
    <location>
        <begin position="24"/>
        <end position="40"/>
    </location>
</feature>
<dbReference type="OrthoDB" id="440553at2759"/>
<dbReference type="InterPro" id="IPR011701">
    <property type="entry name" value="MFS"/>
</dbReference>
<feature type="transmembrane region" description="Helical" evidence="8">
    <location>
        <begin position="422"/>
        <end position="439"/>
    </location>
</feature>
<keyword evidence="4 8" id="KW-1133">Transmembrane helix</keyword>
<dbReference type="Pfam" id="PF07690">
    <property type="entry name" value="MFS_1"/>
    <property type="match status" value="1"/>
</dbReference>
<feature type="transmembrane region" description="Helical" evidence="8">
    <location>
        <begin position="514"/>
        <end position="533"/>
    </location>
</feature>
<dbReference type="PANTHER" id="PTHR23502">
    <property type="entry name" value="MAJOR FACILITATOR SUPERFAMILY"/>
    <property type="match status" value="1"/>
</dbReference>
<keyword evidence="2" id="KW-0813">Transport</keyword>
<feature type="transmembrane region" description="Helical" evidence="8">
    <location>
        <begin position="165"/>
        <end position="182"/>
    </location>
</feature>
<feature type="transmembrane region" description="Helical" evidence="8">
    <location>
        <begin position="189"/>
        <end position="213"/>
    </location>
</feature>
<feature type="transmembrane region" description="Helical" evidence="8">
    <location>
        <begin position="322"/>
        <end position="346"/>
    </location>
</feature>
<proteinExistence type="predicted"/>
<evidence type="ECO:0000313" key="10">
    <source>
        <dbReference type="EMBL" id="TKW48933.1"/>
    </source>
</evidence>
<keyword evidence="3 8" id="KW-0812">Transmembrane</keyword>
<dbReference type="InterPro" id="IPR020846">
    <property type="entry name" value="MFS_dom"/>
</dbReference>
<dbReference type="InterPro" id="IPR036259">
    <property type="entry name" value="MFS_trans_sf"/>
</dbReference>
<dbReference type="PROSITE" id="PS50850">
    <property type="entry name" value="MFS"/>
    <property type="match status" value="1"/>
</dbReference>
<evidence type="ECO:0000256" key="3">
    <source>
        <dbReference type="ARBA" id="ARBA00022692"/>
    </source>
</evidence>
<evidence type="ECO:0000256" key="2">
    <source>
        <dbReference type="ARBA" id="ARBA00022448"/>
    </source>
</evidence>
<evidence type="ECO:0000259" key="9">
    <source>
        <dbReference type="PROSITE" id="PS50850"/>
    </source>
</evidence>
<feature type="transmembrane region" description="Helical" evidence="8">
    <location>
        <begin position="369"/>
        <end position="392"/>
    </location>
</feature>
<keyword evidence="11" id="KW-1185">Reference proteome</keyword>
<protein>
    <submittedName>
        <fullName evidence="10">Putative transporter AQR1</fullName>
    </submittedName>
</protein>
<feature type="domain" description="Major facilitator superfamily (MFS) profile" evidence="9">
    <location>
        <begin position="64"/>
        <end position="537"/>
    </location>
</feature>
<name>A0A4U6X211_9PEZI</name>
<evidence type="ECO:0000256" key="4">
    <source>
        <dbReference type="ARBA" id="ARBA00022989"/>
    </source>
</evidence>
<gene>
    <name evidence="10" type="primary">AQR1</name>
    <name evidence="10" type="ORF">CTA1_12413</name>
</gene>
<evidence type="ECO:0000256" key="6">
    <source>
        <dbReference type="ARBA" id="ARBA00023180"/>
    </source>
</evidence>